<dbReference type="Proteomes" id="UP000655659">
    <property type="component" value="Unassembled WGS sequence"/>
</dbReference>
<proteinExistence type="predicted"/>
<evidence type="ECO:0000313" key="2">
    <source>
        <dbReference type="Proteomes" id="UP000655659"/>
    </source>
</evidence>
<gene>
    <name evidence="1" type="ORF">JNA68_17720</name>
</gene>
<protein>
    <submittedName>
        <fullName evidence="1">Uncharacterized protein</fullName>
    </submittedName>
</protein>
<dbReference type="RefSeq" id="WP_000077296.1">
    <property type="nucleotide sequence ID" value="NZ_AP021891.1"/>
</dbReference>
<dbReference type="AlphaFoldDB" id="A0AAW4F638"/>
<comment type="caution">
    <text evidence="1">The sequence shown here is derived from an EMBL/GenBank/DDBJ whole genome shotgun (WGS) entry which is preliminary data.</text>
</comment>
<evidence type="ECO:0000313" key="1">
    <source>
        <dbReference type="EMBL" id="MBL6205024.1"/>
    </source>
</evidence>
<accession>A0AAW4F638</accession>
<dbReference type="EMBL" id="JAETYU010000023">
    <property type="protein sequence ID" value="MBL6205024.1"/>
    <property type="molecule type" value="Genomic_DNA"/>
</dbReference>
<reference evidence="1" key="1">
    <citation type="submission" date="2021-01" db="EMBL/GenBank/DDBJ databases">
        <title>Genomes of Escherichia coli STEC strains from raw meat-based diets for companion animals.</title>
        <authorList>
            <person name="Stevens M.J.A."/>
            <person name="Stephan R."/>
        </authorList>
    </citation>
    <scope>NUCLEOTIDE SEQUENCE</scope>
    <source>
        <strain evidence="1">ATC7-7</strain>
    </source>
</reference>
<organism evidence="1 2">
    <name type="scientific">Escherichia coli</name>
    <dbReference type="NCBI Taxonomy" id="562"/>
    <lineage>
        <taxon>Bacteria</taxon>
        <taxon>Pseudomonadati</taxon>
        <taxon>Pseudomonadota</taxon>
        <taxon>Gammaproteobacteria</taxon>
        <taxon>Enterobacterales</taxon>
        <taxon>Enterobacteriaceae</taxon>
        <taxon>Escherichia</taxon>
    </lineage>
</organism>
<name>A0AAW4F638_ECOLX</name>
<sequence>MSQFKFTELHAISEKPQNDDAAWLIEAERSIKFLKENAQNDEVVIYAIGNSVLIHGALALEKNVTTADRWALQNMRMDVEYCWKIQKSWGGGQGHRIYLEPPLDGVFKGGEALIYRRRFHGVEEGRAPIELSQKLVHSLGLYYLPERNAYCRLDERGDIEDVIRIINKNISPPFNYLDIVTIKRKDLDTFMALSKTCLVLKFDFTRVRWGNFAGWGNINRYTKDEGSLFYHGGINGEASYCNGVMIIRPQVTVRGLVKAWKDEGNPSKRKYATFKIYDRKNSCNVETSCGPDSLSNYFQENKLPWEVSPAFFRAEVLHRFKADPEKYTLDERSIACRNAWYLKSYDINEAGQVHVYIGDLAHLPYEEQLYWQAFNEWPKGTISKRAFQTDIVGEWYLSNEPLLALKHKISLMDKNPPTWWKPRGTVLSDAVQYPATDSIKEWGDEILALDQYLVEGFLPKPLSEIAKYEGRIIEPKWGSLRILQEALIAKSATVDEAKMLVQPMQKLHALRTEVRGHASTEKKKKAILEARTDHENLRAHFTSLVGQCEASFNDILRIFDFKIDD</sequence>